<dbReference type="GO" id="GO:0008725">
    <property type="term" value="F:DNA-3-methyladenine glycosylase activity"/>
    <property type="evidence" value="ECO:0007669"/>
    <property type="project" value="TreeGrafter"/>
</dbReference>
<keyword evidence="1" id="KW-0227">DNA damage</keyword>
<keyword evidence="2" id="KW-0234">DNA repair</keyword>
<protein>
    <submittedName>
        <fullName evidence="4">DNA-3-methyladenine glycosylase</fullName>
    </submittedName>
</protein>
<name>A0AAE4SY47_9EURY</name>
<evidence type="ECO:0000313" key="4">
    <source>
        <dbReference type="EMBL" id="MDV3103344.1"/>
    </source>
</evidence>
<evidence type="ECO:0000256" key="2">
    <source>
        <dbReference type="ARBA" id="ARBA00023204"/>
    </source>
</evidence>
<keyword evidence="5" id="KW-1185">Reference proteome</keyword>
<dbReference type="PANTHER" id="PTHR43003">
    <property type="entry name" value="DNA-3-METHYLADENINE GLYCOSYLASE"/>
    <property type="match status" value="1"/>
</dbReference>
<dbReference type="RefSeq" id="WP_315339938.1">
    <property type="nucleotide sequence ID" value="NZ_JAVDZE010000001.1"/>
</dbReference>
<evidence type="ECO:0000259" key="3">
    <source>
        <dbReference type="SMART" id="SM00478"/>
    </source>
</evidence>
<feature type="domain" description="HhH-GPD" evidence="3">
    <location>
        <begin position="113"/>
        <end position="271"/>
    </location>
</feature>
<dbReference type="GO" id="GO:0032993">
    <property type="term" value="C:protein-DNA complex"/>
    <property type="evidence" value="ECO:0007669"/>
    <property type="project" value="TreeGrafter"/>
</dbReference>
<reference evidence="4 5" key="1">
    <citation type="submission" date="2023-08" db="EMBL/GenBank/DDBJ databases">
        <title>Draft genome sequence of Thermococcus waiotapuensis WT1T, a thermophilic sulphur-dependent archaeon from order Thermococcales.</title>
        <authorList>
            <person name="Manners S.H."/>
            <person name="Carere C.R."/>
            <person name="Dhami M.K."/>
            <person name="Dobson R.C.J."/>
            <person name="Stott M.B."/>
        </authorList>
    </citation>
    <scope>NUCLEOTIDE SEQUENCE [LARGE SCALE GENOMIC DNA]</scope>
    <source>
        <strain evidence="4 5">WT1</strain>
    </source>
</reference>
<comment type="caution">
    <text evidence="4">The sequence shown here is derived from an EMBL/GenBank/DDBJ whole genome shotgun (WGS) entry which is preliminary data.</text>
</comment>
<dbReference type="GO" id="GO:0032131">
    <property type="term" value="F:alkylated DNA binding"/>
    <property type="evidence" value="ECO:0007669"/>
    <property type="project" value="TreeGrafter"/>
</dbReference>
<dbReference type="Pfam" id="PF00730">
    <property type="entry name" value="HhH-GPD"/>
    <property type="match status" value="1"/>
</dbReference>
<dbReference type="AlphaFoldDB" id="A0AAE4SY47"/>
<dbReference type="InterPro" id="IPR051912">
    <property type="entry name" value="Alkylbase_DNA_Glycosylase/TA"/>
</dbReference>
<dbReference type="Gene3D" id="1.10.1670.10">
    <property type="entry name" value="Helix-hairpin-Helix base-excision DNA repair enzymes (C-terminal)"/>
    <property type="match status" value="1"/>
</dbReference>
<dbReference type="Proteomes" id="UP001245683">
    <property type="component" value="Unassembled WGS sequence"/>
</dbReference>
<dbReference type="EMBL" id="JAVDZE010000001">
    <property type="protein sequence ID" value="MDV3103344.1"/>
    <property type="molecule type" value="Genomic_DNA"/>
</dbReference>
<dbReference type="InterPro" id="IPR003265">
    <property type="entry name" value="HhH-GPD_domain"/>
</dbReference>
<organism evidence="4 5">
    <name type="scientific">Thermococcus waiotapuensis</name>
    <dbReference type="NCBI Taxonomy" id="90909"/>
    <lineage>
        <taxon>Archaea</taxon>
        <taxon>Methanobacteriati</taxon>
        <taxon>Methanobacteriota</taxon>
        <taxon>Thermococci</taxon>
        <taxon>Thermococcales</taxon>
        <taxon>Thermococcaceae</taxon>
        <taxon>Thermococcus</taxon>
    </lineage>
</organism>
<proteinExistence type="predicted"/>
<dbReference type="GO" id="GO:0006307">
    <property type="term" value="P:DNA alkylation repair"/>
    <property type="evidence" value="ECO:0007669"/>
    <property type="project" value="TreeGrafter"/>
</dbReference>
<evidence type="ECO:0000313" key="5">
    <source>
        <dbReference type="Proteomes" id="UP001245683"/>
    </source>
</evidence>
<dbReference type="GO" id="GO:0006285">
    <property type="term" value="P:base-excision repair, AP site formation"/>
    <property type="evidence" value="ECO:0007669"/>
    <property type="project" value="TreeGrafter"/>
</dbReference>
<dbReference type="Gene3D" id="1.10.340.30">
    <property type="entry name" value="Hypothetical protein, domain 2"/>
    <property type="match status" value="1"/>
</dbReference>
<dbReference type="SUPFAM" id="SSF48150">
    <property type="entry name" value="DNA-glycosylase"/>
    <property type="match status" value="1"/>
</dbReference>
<accession>A0AAE4SY47</accession>
<dbReference type="InterPro" id="IPR023170">
    <property type="entry name" value="HhH_base_excis_C"/>
</dbReference>
<gene>
    <name evidence="4" type="ORF">RBI02_02115</name>
</gene>
<dbReference type="SMART" id="SM00478">
    <property type="entry name" value="ENDO3c"/>
    <property type="match status" value="1"/>
</dbReference>
<dbReference type="PANTHER" id="PTHR43003:SF5">
    <property type="entry name" value="DNA-3-METHYLADENINE GLYCOSYLASE"/>
    <property type="match status" value="1"/>
</dbReference>
<dbReference type="GO" id="GO:0043916">
    <property type="term" value="F:DNA-7-methylguanine glycosylase activity"/>
    <property type="evidence" value="ECO:0007669"/>
    <property type="project" value="TreeGrafter"/>
</dbReference>
<dbReference type="InterPro" id="IPR011257">
    <property type="entry name" value="DNA_glycosylase"/>
</dbReference>
<sequence length="289" mass="32772">MIFDLEKISREMIRNGTWKFEGGVFYQALRLPNGEITVAGYDGENFLLPSGLGKGDKEFVEEKLSFILGLDTDLDSFYAEISDSPFAFLIDEFWGLTIPAAPGEYQALVEVIAQQQVSFDFAQRTIANLVRIAGKPAGDIYAFPRPEEIAKLSEEKLGEAKLGYRAHYIKNLTALYLGGKLNLDLWNWGVEEALSYLTKFRGIGKWTAELFLAYGLRKNAYPAGDLGLRRGIAKIFGKSVKEVKERDVREIIEPYGKWKGLLAFYVTCYDRKTELERKVKIQNRRKSHG</sequence>
<evidence type="ECO:0000256" key="1">
    <source>
        <dbReference type="ARBA" id="ARBA00022763"/>
    </source>
</evidence>
<dbReference type="CDD" id="cd00056">
    <property type="entry name" value="ENDO3c"/>
    <property type="match status" value="1"/>
</dbReference>